<dbReference type="STRING" id="390640.SAMN04488034_11328"/>
<gene>
    <name evidence="1" type="ORF">SAMN04488034_11328</name>
</gene>
<dbReference type="Proteomes" id="UP000199448">
    <property type="component" value="Unassembled WGS sequence"/>
</dbReference>
<reference evidence="1 2" key="1">
    <citation type="submission" date="2016-10" db="EMBL/GenBank/DDBJ databases">
        <authorList>
            <person name="de Groot N.N."/>
        </authorList>
    </citation>
    <scope>NUCLEOTIDE SEQUENCE [LARGE SCALE GENOMIC DNA]</scope>
    <source>
        <strain evidence="1 2">DSM 23553</strain>
    </source>
</reference>
<dbReference type="EMBL" id="FNUG01000013">
    <property type="protein sequence ID" value="SEF12198.1"/>
    <property type="molecule type" value="Genomic_DNA"/>
</dbReference>
<organism evidence="1 2">
    <name type="scientific">Salinimicrobium catena</name>
    <dbReference type="NCBI Taxonomy" id="390640"/>
    <lineage>
        <taxon>Bacteria</taxon>
        <taxon>Pseudomonadati</taxon>
        <taxon>Bacteroidota</taxon>
        <taxon>Flavobacteriia</taxon>
        <taxon>Flavobacteriales</taxon>
        <taxon>Flavobacteriaceae</taxon>
        <taxon>Salinimicrobium</taxon>
    </lineage>
</organism>
<evidence type="ECO:0000313" key="2">
    <source>
        <dbReference type="Proteomes" id="UP000199448"/>
    </source>
</evidence>
<keyword evidence="2" id="KW-1185">Reference proteome</keyword>
<proteinExistence type="predicted"/>
<protein>
    <submittedName>
        <fullName evidence="1">Uncharacterized protein</fullName>
    </submittedName>
</protein>
<dbReference type="AlphaFoldDB" id="A0A1H5PGE3"/>
<evidence type="ECO:0000313" key="1">
    <source>
        <dbReference type="EMBL" id="SEF12198.1"/>
    </source>
</evidence>
<name>A0A1H5PGE3_9FLAO</name>
<sequence length="44" mass="5043">MKYHFQKDFDYSINCLPACKSAQSDKVVSKPEESLIHKITILVS</sequence>
<accession>A0A1H5PGE3</accession>